<feature type="region of interest" description="Disordered" evidence="1">
    <location>
        <begin position="1"/>
        <end position="41"/>
    </location>
</feature>
<evidence type="ECO:0000313" key="2">
    <source>
        <dbReference type="EMBL" id="TNN76355.1"/>
    </source>
</evidence>
<sequence>MERNGVEREGPPAEQSASNQQYSNIHQSRAAAPLRPDAWPAGLGLAEAGLAGSGDCPVPFKCGSSTAEQRRPAGASQGSSPAWSTDRIQHCRSTPSPSPHYDLRTDPTDRPACPVPDCSTNGGNRNRQKLQFFADFKIMFYHNNMSDTEFFC</sequence>
<dbReference type="Proteomes" id="UP000314294">
    <property type="component" value="Unassembled WGS sequence"/>
</dbReference>
<feature type="compositionally biased region" description="Polar residues" evidence="1">
    <location>
        <begin position="15"/>
        <end position="27"/>
    </location>
</feature>
<dbReference type="EMBL" id="SRLO01000094">
    <property type="protein sequence ID" value="TNN76355.1"/>
    <property type="molecule type" value="Genomic_DNA"/>
</dbReference>
<evidence type="ECO:0000313" key="3">
    <source>
        <dbReference type="Proteomes" id="UP000314294"/>
    </source>
</evidence>
<proteinExistence type="predicted"/>
<evidence type="ECO:0000256" key="1">
    <source>
        <dbReference type="SAM" id="MobiDB-lite"/>
    </source>
</evidence>
<feature type="compositionally biased region" description="Basic and acidic residues" evidence="1">
    <location>
        <begin position="1"/>
        <end position="11"/>
    </location>
</feature>
<comment type="caution">
    <text evidence="2">The sequence shown here is derived from an EMBL/GenBank/DDBJ whole genome shotgun (WGS) entry which is preliminary data.</text>
</comment>
<protein>
    <submittedName>
        <fullName evidence="2">Uncharacterized protein</fullName>
    </submittedName>
</protein>
<keyword evidence="3" id="KW-1185">Reference proteome</keyword>
<organism evidence="2 3">
    <name type="scientific">Liparis tanakae</name>
    <name type="common">Tanaka's snailfish</name>
    <dbReference type="NCBI Taxonomy" id="230148"/>
    <lineage>
        <taxon>Eukaryota</taxon>
        <taxon>Metazoa</taxon>
        <taxon>Chordata</taxon>
        <taxon>Craniata</taxon>
        <taxon>Vertebrata</taxon>
        <taxon>Euteleostomi</taxon>
        <taxon>Actinopterygii</taxon>
        <taxon>Neopterygii</taxon>
        <taxon>Teleostei</taxon>
        <taxon>Neoteleostei</taxon>
        <taxon>Acanthomorphata</taxon>
        <taxon>Eupercaria</taxon>
        <taxon>Perciformes</taxon>
        <taxon>Cottioidei</taxon>
        <taxon>Cottales</taxon>
        <taxon>Liparidae</taxon>
        <taxon>Liparis</taxon>
    </lineage>
</organism>
<accession>A0A4Z2IFI0</accession>
<reference evidence="2 3" key="1">
    <citation type="submission" date="2019-03" db="EMBL/GenBank/DDBJ databases">
        <title>First draft genome of Liparis tanakae, snailfish: a comprehensive survey of snailfish specific genes.</title>
        <authorList>
            <person name="Kim W."/>
            <person name="Song I."/>
            <person name="Jeong J.-H."/>
            <person name="Kim D."/>
            <person name="Kim S."/>
            <person name="Ryu S."/>
            <person name="Song J.Y."/>
            <person name="Lee S.K."/>
        </authorList>
    </citation>
    <scope>NUCLEOTIDE SEQUENCE [LARGE SCALE GENOMIC DNA]</scope>
    <source>
        <tissue evidence="2">Muscle</tissue>
    </source>
</reference>
<gene>
    <name evidence="2" type="ORF">EYF80_013434</name>
</gene>
<name>A0A4Z2IFI0_9TELE</name>
<feature type="region of interest" description="Disordered" evidence="1">
    <location>
        <begin position="61"/>
        <end position="120"/>
    </location>
</feature>
<dbReference type="AlphaFoldDB" id="A0A4Z2IFI0"/>